<dbReference type="PANTHER" id="PTHR39158:SF1">
    <property type="entry name" value="DNAJ HOMOLOG SUBFAMILY C MEMBER 28"/>
    <property type="match status" value="1"/>
</dbReference>
<dbReference type="InterPro" id="IPR018961">
    <property type="entry name" value="DnaJ_homolog_subfam-C_membr-28"/>
</dbReference>
<accession>A0A7W0C6I9</accession>
<dbReference type="PANTHER" id="PTHR39158">
    <property type="entry name" value="OS08G0560600 PROTEIN"/>
    <property type="match status" value="1"/>
</dbReference>
<dbReference type="InterPro" id="IPR052573">
    <property type="entry name" value="DnaJ_C_subfamily_28"/>
</dbReference>
<keyword evidence="3" id="KW-1185">Reference proteome</keyword>
<evidence type="ECO:0000259" key="1">
    <source>
        <dbReference type="Pfam" id="PF09350"/>
    </source>
</evidence>
<dbReference type="RefSeq" id="WP_220128247.1">
    <property type="nucleotide sequence ID" value="NZ_JACDUS010000001.1"/>
</dbReference>
<comment type="caution">
    <text evidence="2">The sequence shown here is derived from an EMBL/GenBank/DDBJ whole genome shotgun (WGS) entry which is preliminary data.</text>
</comment>
<feature type="domain" description="DnaJ homologue subfamily C member 28 conserved" evidence="1">
    <location>
        <begin position="9"/>
        <end position="75"/>
    </location>
</feature>
<dbReference type="EMBL" id="JACDUS010000001">
    <property type="protein sequence ID" value="MBA2880028.1"/>
    <property type="molecule type" value="Genomic_DNA"/>
</dbReference>
<evidence type="ECO:0000313" key="2">
    <source>
        <dbReference type="EMBL" id="MBA2880028.1"/>
    </source>
</evidence>
<reference evidence="2 3" key="1">
    <citation type="submission" date="2020-07" db="EMBL/GenBank/DDBJ databases">
        <title>Genomic Encyclopedia of Type Strains, Phase IV (KMG-IV): sequencing the most valuable type-strain genomes for metagenomic binning, comparative biology and taxonomic classification.</title>
        <authorList>
            <person name="Goeker M."/>
        </authorList>
    </citation>
    <scope>NUCLEOTIDE SEQUENCE [LARGE SCALE GENOMIC DNA]</scope>
    <source>
        <strain evidence="2 3">DSM 17721</strain>
    </source>
</reference>
<sequence length="139" mass="15832">MIVTGFEKIVEERIRAAQRNGEFDNLKGAGKPLDHEDYSRIPDELRLAYKILKNADCLPPEVELRNEIIRTETLLSTMEDEALRYKTMKKLNYMILKLNTLRGGSVIFEVPQQYEHQLVEHLSASSKAGGDAKDGKNGR</sequence>
<dbReference type="Pfam" id="PF09350">
    <property type="entry name" value="DJC28_CD"/>
    <property type="match status" value="1"/>
</dbReference>
<evidence type="ECO:0000313" key="3">
    <source>
        <dbReference type="Proteomes" id="UP000525298"/>
    </source>
</evidence>
<proteinExistence type="predicted"/>
<protein>
    <recommendedName>
        <fullName evidence="1">DnaJ homologue subfamily C member 28 conserved domain-containing protein</fullName>
    </recommendedName>
</protein>
<dbReference type="AlphaFoldDB" id="A0A7W0C6I9"/>
<name>A0A7W0C6I9_9BACT</name>
<dbReference type="Proteomes" id="UP000525298">
    <property type="component" value="Unassembled WGS sequence"/>
</dbReference>
<gene>
    <name evidence="2" type="ORF">HNR65_000335</name>
</gene>
<organism evidence="2 3">
    <name type="scientific">Desulfosalsimonas propionicica</name>
    <dbReference type="NCBI Taxonomy" id="332175"/>
    <lineage>
        <taxon>Bacteria</taxon>
        <taxon>Pseudomonadati</taxon>
        <taxon>Thermodesulfobacteriota</taxon>
        <taxon>Desulfobacteria</taxon>
        <taxon>Desulfobacterales</taxon>
        <taxon>Desulfosalsimonadaceae</taxon>
        <taxon>Desulfosalsimonas</taxon>
    </lineage>
</organism>